<dbReference type="OrthoDB" id="6759992at2759"/>
<dbReference type="EMBL" id="OU892279">
    <property type="protein sequence ID" value="CAG9766323.1"/>
    <property type="molecule type" value="Genomic_DNA"/>
</dbReference>
<organism evidence="1 2">
    <name type="scientific">Ceutorhynchus assimilis</name>
    <name type="common">cabbage seed weevil</name>
    <dbReference type="NCBI Taxonomy" id="467358"/>
    <lineage>
        <taxon>Eukaryota</taxon>
        <taxon>Metazoa</taxon>
        <taxon>Ecdysozoa</taxon>
        <taxon>Arthropoda</taxon>
        <taxon>Hexapoda</taxon>
        <taxon>Insecta</taxon>
        <taxon>Pterygota</taxon>
        <taxon>Neoptera</taxon>
        <taxon>Endopterygota</taxon>
        <taxon>Coleoptera</taxon>
        <taxon>Polyphaga</taxon>
        <taxon>Cucujiformia</taxon>
        <taxon>Curculionidae</taxon>
        <taxon>Ceutorhynchinae</taxon>
        <taxon>Ceutorhynchus</taxon>
    </lineage>
</organism>
<accession>A0A9N9MK03</accession>
<keyword evidence="2" id="KW-1185">Reference proteome</keyword>
<sequence length="125" mass="14389">MKDSVCFDIPASTNYHQAKQLKLRKVRSVKNLALPNQHVLKSQWKHFSHLAGLPIQDINNPLFLIGQDNIRIIVPRKVVQGPTYLPIATKSMLGWILHGHYNDQHSNIPRTRPTLLEFPTYPHLI</sequence>
<dbReference type="AlphaFoldDB" id="A0A9N9MK03"/>
<gene>
    <name evidence="1" type="ORF">CEUTPL_LOCUS6909</name>
</gene>
<reference evidence="1" key="1">
    <citation type="submission" date="2022-01" db="EMBL/GenBank/DDBJ databases">
        <authorList>
            <person name="King R."/>
        </authorList>
    </citation>
    <scope>NUCLEOTIDE SEQUENCE</scope>
</reference>
<evidence type="ECO:0000313" key="2">
    <source>
        <dbReference type="Proteomes" id="UP001152799"/>
    </source>
</evidence>
<evidence type="ECO:0000313" key="1">
    <source>
        <dbReference type="EMBL" id="CAG9766323.1"/>
    </source>
</evidence>
<proteinExistence type="predicted"/>
<evidence type="ECO:0008006" key="3">
    <source>
        <dbReference type="Google" id="ProtNLM"/>
    </source>
</evidence>
<protein>
    <recommendedName>
        <fullName evidence="3">Peptidase aspartic putative domain-containing protein</fullName>
    </recommendedName>
</protein>
<name>A0A9N9MK03_9CUCU</name>
<dbReference type="Proteomes" id="UP001152799">
    <property type="component" value="Chromosome 3"/>
</dbReference>